<feature type="domain" description="Aminoglycoside phosphotransferase" evidence="1">
    <location>
        <begin position="27"/>
        <end position="264"/>
    </location>
</feature>
<gene>
    <name evidence="2" type="ORF">GCM10023321_12500</name>
</gene>
<evidence type="ECO:0000313" key="3">
    <source>
        <dbReference type="Proteomes" id="UP001428817"/>
    </source>
</evidence>
<dbReference type="RefSeq" id="WP_185062804.1">
    <property type="nucleotide sequence ID" value="NZ_BAABJP010000004.1"/>
</dbReference>
<dbReference type="InterPro" id="IPR002575">
    <property type="entry name" value="Aminoglycoside_PTrfase"/>
</dbReference>
<dbReference type="PANTHER" id="PTHR21310">
    <property type="entry name" value="AMINOGLYCOSIDE PHOSPHOTRANSFERASE-RELATED-RELATED"/>
    <property type="match status" value="1"/>
</dbReference>
<dbReference type="CDD" id="cd05154">
    <property type="entry name" value="ACAD10_11_N-like"/>
    <property type="match status" value="1"/>
</dbReference>
<dbReference type="Pfam" id="PF01636">
    <property type="entry name" value="APH"/>
    <property type="match status" value="1"/>
</dbReference>
<accession>A0ABP9PSL9</accession>
<dbReference type="Proteomes" id="UP001428817">
    <property type="component" value="Unassembled WGS sequence"/>
</dbReference>
<name>A0ABP9PSL9_9PSEU</name>
<dbReference type="Gene3D" id="3.90.1200.10">
    <property type="match status" value="1"/>
</dbReference>
<dbReference type="PANTHER" id="PTHR21310:SF40">
    <property type="entry name" value="AMINOGLYCOSIDE PHOSPHOTRANSFERASE DOMAIN-CONTAINING PROTEIN-RELATED"/>
    <property type="match status" value="1"/>
</dbReference>
<dbReference type="InterPro" id="IPR051678">
    <property type="entry name" value="AGP_Transferase"/>
</dbReference>
<dbReference type="SUPFAM" id="SSF56112">
    <property type="entry name" value="Protein kinase-like (PK-like)"/>
    <property type="match status" value="1"/>
</dbReference>
<dbReference type="InterPro" id="IPR041726">
    <property type="entry name" value="ACAD10_11_N"/>
</dbReference>
<reference evidence="3" key="1">
    <citation type="journal article" date="2019" name="Int. J. Syst. Evol. Microbiol.">
        <title>The Global Catalogue of Microorganisms (GCM) 10K type strain sequencing project: providing services to taxonomists for standard genome sequencing and annotation.</title>
        <authorList>
            <consortium name="The Broad Institute Genomics Platform"/>
            <consortium name="The Broad Institute Genome Sequencing Center for Infectious Disease"/>
            <person name="Wu L."/>
            <person name="Ma J."/>
        </authorList>
    </citation>
    <scope>NUCLEOTIDE SEQUENCE [LARGE SCALE GENOMIC DNA]</scope>
    <source>
        <strain evidence="3">JCM 18303</strain>
    </source>
</reference>
<evidence type="ECO:0000313" key="2">
    <source>
        <dbReference type="EMBL" id="GAA5149111.1"/>
    </source>
</evidence>
<protein>
    <submittedName>
        <fullName evidence="2">Phosphotransferase family protein</fullName>
    </submittedName>
</protein>
<comment type="caution">
    <text evidence="2">The sequence shown here is derived from an EMBL/GenBank/DDBJ whole genome shotgun (WGS) entry which is preliminary data.</text>
</comment>
<organism evidence="2 3">
    <name type="scientific">Pseudonocardia eucalypti</name>
    <dbReference type="NCBI Taxonomy" id="648755"/>
    <lineage>
        <taxon>Bacteria</taxon>
        <taxon>Bacillati</taxon>
        <taxon>Actinomycetota</taxon>
        <taxon>Actinomycetes</taxon>
        <taxon>Pseudonocardiales</taxon>
        <taxon>Pseudonocardiaceae</taxon>
        <taxon>Pseudonocardia</taxon>
    </lineage>
</organism>
<sequence length="341" mass="37406">MSDLAERLRVFLARRLPDAREITVGDLTRLPGGYSRLMTRFTATIDGRPRTLVLRADAPDSAAPIETDRVQEWRLLDALTRTGGAPMPDALFADTDGSELGSRAIVLDFVPGGPFLSSVRASGPGRVPAHARAVADLAADVHAVDTTGLPGHLERPDWNGYIDDLIQLWRDTEARLSESLPMLRYVAAWLERNRPPEAPMGLVHGEFQPGNMMIGEGGRLVAVDWEFAHLGDPREDLGWLTYVEAIQPPALFGADPAAFCTRYRERTGLGEDVVNPLTVAYFSILPAIRVFGQLLRTQQDYVDGRNTDLRTAFLFNADITAFEGWFAATRALDAARTGVPA</sequence>
<proteinExistence type="predicted"/>
<evidence type="ECO:0000259" key="1">
    <source>
        <dbReference type="Pfam" id="PF01636"/>
    </source>
</evidence>
<dbReference type="Gene3D" id="3.30.200.20">
    <property type="entry name" value="Phosphorylase Kinase, domain 1"/>
    <property type="match status" value="1"/>
</dbReference>
<dbReference type="EMBL" id="BAABJP010000004">
    <property type="protein sequence ID" value="GAA5149111.1"/>
    <property type="molecule type" value="Genomic_DNA"/>
</dbReference>
<dbReference type="InterPro" id="IPR011009">
    <property type="entry name" value="Kinase-like_dom_sf"/>
</dbReference>
<keyword evidence="3" id="KW-1185">Reference proteome</keyword>